<dbReference type="Gene3D" id="3.30.420.40">
    <property type="match status" value="2"/>
</dbReference>
<dbReference type="InterPro" id="IPR043129">
    <property type="entry name" value="ATPase_NBD"/>
</dbReference>
<dbReference type="PANTHER" id="PTHR32432:SF3">
    <property type="entry name" value="ETHANOLAMINE UTILIZATION PROTEIN EUTJ"/>
    <property type="match status" value="1"/>
</dbReference>
<dbReference type="InterPro" id="IPR050696">
    <property type="entry name" value="FtsA/MreB"/>
</dbReference>
<protein>
    <submittedName>
        <fullName evidence="2">HSP70 family ATPase</fullName>
    </submittedName>
</protein>
<dbReference type="SUPFAM" id="SSF53067">
    <property type="entry name" value="Actin-like ATPase domain"/>
    <property type="match status" value="2"/>
</dbReference>
<dbReference type="HOGENOM" id="CLU_010661_1_0_9"/>
<keyword evidence="3" id="KW-1185">Reference proteome</keyword>
<dbReference type="eggNOG" id="COG0849">
    <property type="taxonomic scope" value="Bacteria"/>
</dbReference>
<reference evidence="3" key="1">
    <citation type="submission" date="2011-05" db="EMBL/GenBank/DDBJ databases">
        <title>Complete sequence of Desulfotomaculum ruminis DSM 2154.</title>
        <authorList>
            <person name="Lucas S."/>
            <person name="Copeland A."/>
            <person name="Lapidus A."/>
            <person name="Cheng J.-F."/>
            <person name="Goodwin L."/>
            <person name="Pitluck S."/>
            <person name="Lu M."/>
            <person name="Detter J.C."/>
            <person name="Han C."/>
            <person name="Tapia R."/>
            <person name="Land M."/>
            <person name="Hauser L."/>
            <person name="Kyrpides N."/>
            <person name="Ivanova N."/>
            <person name="Mikhailova N."/>
            <person name="Pagani I."/>
            <person name="Stams A.J.M."/>
            <person name="Plugge C.M."/>
            <person name="Muyzer G."/>
            <person name="Kuever J."/>
            <person name="Parshina S.N."/>
            <person name="Ivanova A.E."/>
            <person name="Nazina T.N."/>
            <person name="Brambilla E."/>
            <person name="Spring S."/>
            <person name="Klenk H.-P."/>
            <person name="Woyke T."/>
        </authorList>
    </citation>
    <scope>NUCLEOTIDE SEQUENCE [LARGE SCALE GENOMIC DNA]</scope>
    <source>
        <strain evidence="3">ATCC 23193 / DSM 2154 / NCIB 8452 / DL</strain>
    </source>
</reference>
<evidence type="ECO:0000313" key="3">
    <source>
        <dbReference type="Proteomes" id="UP000009234"/>
    </source>
</evidence>
<reference evidence="2 3" key="2">
    <citation type="journal article" date="2012" name="Stand. Genomic Sci.">
        <title>Complete genome sequence of the sulfate-reducing firmicute Desulfotomaculum ruminis type strain (DL(T)).</title>
        <authorList>
            <person name="Spring S."/>
            <person name="Visser M."/>
            <person name="Lu M."/>
            <person name="Copeland A."/>
            <person name="Lapidus A."/>
            <person name="Lucas S."/>
            <person name="Cheng J.F."/>
            <person name="Han C."/>
            <person name="Tapia R."/>
            <person name="Goodwin L.A."/>
            <person name="Pitluck S."/>
            <person name="Ivanova N."/>
            <person name="Land M."/>
            <person name="Hauser L."/>
            <person name="Larimer F."/>
            <person name="Rohde M."/>
            <person name="Goker M."/>
            <person name="Detter J.C."/>
            <person name="Kyrpides N.C."/>
            <person name="Woyke T."/>
            <person name="Schaap P.J."/>
            <person name="Plugge C.M."/>
            <person name="Muyzer G."/>
            <person name="Kuever J."/>
            <person name="Pereira I.A."/>
            <person name="Parshina S.N."/>
            <person name="Bernier-Latmani R."/>
            <person name="Stams A.J."/>
            <person name="Klenk H.P."/>
        </authorList>
    </citation>
    <scope>NUCLEOTIDE SEQUENCE [LARGE SCALE GENOMIC DNA]</scope>
    <source>
        <strain evidence="3">ATCC 23193 / DSM 2154 / NCIB 8452 / DL</strain>
    </source>
</reference>
<dbReference type="PANTHER" id="PTHR32432">
    <property type="entry name" value="CELL DIVISION PROTEIN FTSA-RELATED"/>
    <property type="match status" value="1"/>
</dbReference>
<dbReference type="STRING" id="696281.Desru_2650"/>
<dbReference type="GO" id="GO:0051301">
    <property type="term" value="P:cell division"/>
    <property type="evidence" value="ECO:0007669"/>
    <property type="project" value="InterPro"/>
</dbReference>
<dbReference type="InterPro" id="IPR003494">
    <property type="entry name" value="SHS2_FtsA"/>
</dbReference>
<dbReference type="CDD" id="cd24004">
    <property type="entry name" value="ASKHA_NBD_PilM-like"/>
    <property type="match status" value="1"/>
</dbReference>
<feature type="domain" description="SHS2" evidence="1">
    <location>
        <begin position="12"/>
        <end position="210"/>
    </location>
</feature>
<gene>
    <name evidence="2" type="ordered locus">Desru_2650</name>
</gene>
<dbReference type="EMBL" id="CP002780">
    <property type="protein sequence ID" value="AEG60876.1"/>
    <property type="molecule type" value="Genomic_DNA"/>
</dbReference>
<dbReference type="RefSeq" id="WP_013842632.1">
    <property type="nucleotide sequence ID" value="NC_015589.1"/>
</dbReference>
<evidence type="ECO:0000313" key="2">
    <source>
        <dbReference type="EMBL" id="AEG60876.1"/>
    </source>
</evidence>
<dbReference type="KEGG" id="dru:Desru_2650"/>
<dbReference type="SMART" id="SM00842">
    <property type="entry name" value="FtsA"/>
    <property type="match status" value="1"/>
</dbReference>
<accession>F6DQI2</accession>
<name>F6DQI2_DESRL</name>
<evidence type="ECO:0000259" key="1">
    <source>
        <dbReference type="SMART" id="SM00842"/>
    </source>
</evidence>
<dbReference type="OrthoDB" id="9768127at2"/>
<dbReference type="AlphaFoldDB" id="F6DQI2"/>
<proteinExistence type="predicted"/>
<dbReference type="Proteomes" id="UP000009234">
    <property type="component" value="Chromosome"/>
</dbReference>
<organism evidence="2 3">
    <name type="scientific">Desulforamulus ruminis (strain ATCC 23193 / DSM 2154 / NCIMB 8452 / DL)</name>
    <name type="common">Desulfotomaculum ruminis</name>
    <dbReference type="NCBI Taxonomy" id="696281"/>
    <lineage>
        <taxon>Bacteria</taxon>
        <taxon>Bacillati</taxon>
        <taxon>Bacillota</taxon>
        <taxon>Clostridia</taxon>
        <taxon>Eubacteriales</taxon>
        <taxon>Peptococcaceae</taxon>
        <taxon>Desulforamulus</taxon>
    </lineage>
</organism>
<sequence>MPKKVYDENNTLFALDIGTRSVIGLVVEAQDRGFKLLAQCMVEHQHRAMLDGQIHDIPRVAEAVRQVKNDLEKKLKFNLKRVAIAAAGRSLRTRVCRIEQELIEDMEIDAILVNSLEMMGVQQAQSLLEQEINSGDKEKFYCVGHSLVGYYLNDYPMANLIGHRGKKAAADVLATFLPASVVNGLYAVLSRVGLEPFYMTLEPIAACEVVIPEQLRLLNLALVDVGAGTSDIAIAKDGAIQAYGMVPTAGDEISELIVESCMVDFLTAEQIKRSLAEGKDIKYRDILGTEMTVSCQEMITFIEPAVEKLAREIADHILHLNSKVSPKSVLCVGGGSQVPLLTEKLAQHLGLQQQRVAIRNRSNITVLQAGKKKDIAGPEGVTVVGIIAMAAKRMNQNFISITVNGQVFSLFNTWNLNVLNALALLEYNPRDLIGYNGRDIRFILNGKSKTIYGGLAQPAVITLNGKPANVKTPVKDGDILQVVKAVNGSDAVAIVGNFLADYPVDSLICLLNGQPVTPEKAINSGDVLEIRPAVREPLPDHREKRSFKEAGPGTKPLNPVRVTVNDQVINLEGKQEYILIDIFNYYTVDTSKARGVVQITRNGESAEYTDLLRDGDQIQIQW</sequence>
<dbReference type="Pfam" id="PF14450">
    <property type="entry name" value="FtsA"/>
    <property type="match status" value="1"/>
</dbReference>